<keyword evidence="8" id="KW-0408">Iron</keyword>
<keyword evidence="17" id="KW-1185">Reference proteome</keyword>
<dbReference type="InterPro" id="IPR051422">
    <property type="entry name" value="AlkB_tRNA_MeTrf/Diox"/>
</dbReference>
<dbReference type="InterPro" id="IPR005123">
    <property type="entry name" value="Oxoglu/Fe-dep_dioxygenase_dom"/>
</dbReference>
<comment type="similarity">
    <text evidence="2">Belongs to the alkB family.</text>
</comment>
<dbReference type="PROSITE" id="PS50102">
    <property type="entry name" value="RRM"/>
    <property type="match status" value="1"/>
</dbReference>
<proteinExistence type="inferred from homology"/>
<dbReference type="GO" id="GO:0002098">
    <property type="term" value="P:tRNA wobble uridine modification"/>
    <property type="evidence" value="ECO:0007669"/>
    <property type="project" value="TreeGrafter"/>
</dbReference>
<evidence type="ECO:0000256" key="2">
    <source>
        <dbReference type="ARBA" id="ARBA00007879"/>
    </source>
</evidence>
<comment type="function">
    <text evidence="11">Catalyzes the methylation of 5-carboxymethyl uridine to 5-methylcarboxymethyl uridine at the wobble position of the anticodon loop in tRNA via its methyltransferase domain. Catalyzes the last step in the formation of 5-methylcarboxymethyl uridine at the wobble position of the anticodon loop in target tRNA. Has a preference for tRNA(Arg) and tRNA(Glu), and does not bind tRNA(Lys). Binds tRNA and catalyzes the iron and alpha-ketoglutarate dependent hydroxylation of 5-methylcarboxymethyl uridine at the wobble position of the anticodon loop in tRNA via its dioxygenase domain, giving rise to 5-(S)-methoxycarbonylhydroxymethyluridine; has a preference for tRNA(Gly). Required for normal survival after DNA damage. May inhibit apoptosis and promote cell survival and angiogenesis.</text>
</comment>
<evidence type="ECO:0000256" key="9">
    <source>
        <dbReference type="ARBA" id="ARBA00023268"/>
    </source>
</evidence>
<evidence type="ECO:0000256" key="5">
    <source>
        <dbReference type="ARBA" id="ARBA00022679"/>
    </source>
</evidence>
<evidence type="ECO:0000256" key="1">
    <source>
        <dbReference type="ARBA" id="ARBA00001954"/>
    </source>
</evidence>
<dbReference type="Proteomes" id="UP000887574">
    <property type="component" value="Unplaced"/>
</dbReference>
<keyword evidence="5" id="KW-0808">Transferase</keyword>
<evidence type="ECO:0000259" key="16">
    <source>
        <dbReference type="PROSITE" id="PS51471"/>
    </source>
</evidence>
<feature type="domain" description="RRM" evidence="15">
    <location>
        <begin position="20"/>
        <end position="99"/>
    </location>
</feature>
<evidence type="ECO:0000313" key="18">
    <source>
        <dbReference type="WBParaSite" id="jg13960"/>
    </source>
</evidence>
<evidence type="ECO:0000256" key="10">
    <source>
        <dbReference type="ARBA" id="ARBA00034996"/>
    </source>
</evidence>
<reference evidence="18" key="1">
    <citation type="submission" date="2022-11" db="UniProtKB">
        <authorList>
            <consortium name="WormBaseParasite"/>
        </authorList>
    </citation>
    <scope>IDENTIFICATION</scope>
</reference>
<name>A0A915CZR0_9BILA</name>
<evidence type="ECO:0000256" key="11">
    <source>
        <dbReference type="ARBA" id="ARBA00045506"/>
    </source>
</evidence>
<evidence type="ECO:0000313" key="17">
    <source>
        <dbReference type="Proteomes" id="UP000887574"/>
    </source>
</evidence>
<dbReference type="Pfam" id="PF13532">
    <property type="entry name" value="2OG-FeII_Oxy_2"/>
    <property type="match status" value="1"/>
</dbReference>
<dbReference type="GO" id="GO:0008757">
    <property type="term" value="F:S-adenosylmethionine-dependent methyltransferase activity"/>
    <property type="evidence" value="ECO:0007669"/>
    <property type="project" value="InterPro"/>
</dbReference>
<comment type="cofactor">
    <cofactor evidence="1">
        <name>Fe(2+)</name>
        <dbReference type="ChEBI" id="CHEBI:29033"/>
    </cofactor>
</comment>
<evidence type="ECO:0000256" key="14">
    <source>
        <dbReference type="PROSITE-ProRule" id="PRU00176"/>
    </source>
</evidence>
<dbReference type="SUPFAM" id="SSF51197">
    <property type="entry name" value="Clavaminate synthase-like"/>
    <property type="match status" value="1"/>
</dbReference>
<protein>
    <recommendedName>
        <fullName evidence="3">tRNA (carboxymethyluridine(34)-5-O)-methyltransferase</fullName>
        <ecNumber evidence="3">2.1.1.229</ecNumber>
    </recommendedName>
    <alternativeName>
        <fullName evidence="12">Alkylated DNA repair protein alkB homolog 8</fullName>
    </alternativeName>
    <alternativeName>
        <fullName evidence="13">S-adenosyl-L-methionine-dependent tRNA methyltransferase ALKBH8</fullName>
    </alternativeName>
</protein>
<evidence type="ECO:0000256" key="12">
    <source>
        <dbReference type="ARBA" id="ARBA00049786"/>
    </source>
</evidence>
<dbReference type="GO" id="GO:0005737">
    <property type="term" value="C:cytoplasm"/>
    <property type="evidence" value="ECO:0007669"/>
    <property type="project" value="TreeGrafter"/>
</dbReference>
<dbReference type="PANTHER" id="PTHR13069">
    <property type="entry name" value="ALKYLATED DNA REPAIR PROTEIN ALKB HOMOLOG 8"/>
    <property type="match status" value="1"/>
</dbReference>
<dbReference type="PANTHER" id="PTHR13069:SF37">
    <property type="entry name" value="FIRE DANCER"/>
    <property type="match status" value="1"/>
</dbReference>
<dbReference type="InterPro" id="IPR037151">
    <property type="entry name" value="AlkB-like_sf"/>
</dbReference>
<dbReference type="InterPro" id="IPR035979">
    <property type="entry name" value="RBD_domain_sf"/>
</dbReference>
<evidence type="ECO:0000256" key="8">
    <source>
        <dbReference type="ARBA" id="ARBA00023004"/>
    </source>
</evidence>
<dbReference type="Gene3D" id="2.60.120.590">
    <property type="entry name" value="Alpha-ketoglutarate-dependent dioxygenase AlkB-like"/>
    <property type="match status" value="1"/>
</dbReference>
<dbReference type="EC" id="2.1.1.229" evidence="3"/>
<dbReference type="SUPFAM" id="SSF53335">
    <property type="entry name" value="S-adenosyl-L-methionine-dependent methyltransferases"/>
    <property type="match status" value="1"/>
</dbReference>
<dbReference type="InterPro" id="IPR012677">
    <property type="entry name" value="Nucleotide-bd_a/b_plait_sf"/>
</dbReference>
<dbReference type="GO" id="GO:0000049">
    <property type="term" value="F:tRNA binding"/>
    <property type="evidence" value="ECO:0007669"/>
    <property type="project" value="TreeGrafter"/>
</dbReference>
<keyword evidence="4" id="KW-0489">Methyltransferase</keyword>
<evidence type="ECO:0000256" key="4">
    <source>
        <dbReference type="ARBA" id="ARBA00022603"/>
    </source>
</evidence>
<organism evidence="17 18">
    <name type="scientific">Ditylenchus dipsaci</name>
    <dbReference type="NCBI Taxonomy" id="166011"/>
    <lineage>
        <taxon>Eukaryota</taxon>
        <taxon>Metazoa</taxon>
        <taxon>Ecdysozoa</taxon>
        <taxon>Nematoda</taxon>
        <taxon>Chromadorea</taxon>
        <taxon>Rhabditida</taxon>
        <taxon>Tylenchina</taxon>
        <taxon>Tylenchomorpha</taxon>
        <taxon>Sphaerularioidea</taxon>
        <taxon>Anguinidae</taxon>
        <taxon>Anguininae</taxon>
        <taxon>Ditylenchus</taxon>
    </lineage>
</organism>
<accession>A0A915CZR0</accession>
<dbReference type="CDD" id="cd02440">
    <property type="entry name" value="AdoMet_MTases"/>
    <property type="match status" value="1"/>
</dbReference>
<dbReference type="SUPFAM" id="SSF54928">
    <property type="entry name" value="RNA-binding domain, RBD"/>
    <property type="match status" value="1"/>
</dbReference>
<evidence type="ECO:0000259" key="15">
    <source>
        <dbReference type="PROSITE" id="PS50102"/>
    </source>
</evidence>
<dbReference type="WBParaSite" id="jg13960">
    <property type="protein sequence ID" value="jg13960"/>
    <property type="gene ID" value="jg13960"/>
</dbReference>
<dbReference type="InterPro" id="IPR000504">
    <property type="entry name" value="RRM_dom"/>
</dbReference>
<dbReference type="Pfam" id="PF08241">
    <property type="entry name" value="Methyltransf_11"/>
    <property type="match status" value="1"/>
</dbReference>
<dbReference type="InterPro" id="IPR029063">
    <property type="entry name" value="SAM-dependent_MTases_sf"/>
</dbReference>
<keyword evidence="9" id="KW-0511">Multifunctional enzyme</keyword>
<evidence type="ECO:0000256" key="7">
    <source>
        <dbReference type="ARBA" id="ARBA00022884"/>
    </source>
</evidence>
<keyword evidence="7 14" id="KW-0694">RNA-binding</keyword>
<dbReference type="GO" id="GO:0005634">
    <property type="term" value="C:nucleus"/>
    <property type="evidence" value="ECO:0007669"/>
    <property type="project" value="TreeGrafter"/>
</dbReference>
<dbReference type="PROSITE" id="PS51471">
    <property type="entry name" value="FE2OG_OXY"/>
    <property type="match status" value="1"/>
</dbReference>
<dbReference type="GO" id="GO:0030488">
    <property type="term" value="P:tRNA methylation"/>
    <property type="evidence" value="ECO:0007669"/>
    <property type="project" value="TreeGrafter"/>
</dbReference>
<evidence type="ECO:0000256" key="6">
    <source>
        <dbReference type="ARBA" id="ARBA00022833"/>
    </source>
</evidence>
<dbReference type="GO" id="GO:0106335">
    <property type="term" value="F:tRNA (5-carboxymethyluridine(34)-5-O)-methyltransferase activity"/>
    <property type="evidence" value="ECO:0007669"/>
    <property type="project" value="UniProtKB-EC"/>
</dbReference>
<sequence>MSKRRNARKSDVLISATPTNVLFVSNSSVLCGVPLEELEEVFFGFDKDCSFIVYPTSKSYSFVIFSNVSRAVEAYDQLMDSKPFKQEKSTGITLAYISKLPENSYNHQSNAKQHVEGLTFLPDFVDEDTECSWISFVDAEKPSISAMKNRRVFHFGYEFNYAENNALVPTKPIPPSLCVLIDKIMAAASVEEAQRPDQVTVNIYEPGQGIPPHVDTHSAFEEPIISLSLLSDVVMEFRDCANSSDTTNVFLPPRSLLVMRGPGRYRFKHGIMSRKYDVNPVDNRLMARQRRISFTFRKVRRRACECPFLEFCDWDRSGKMALPANNSDGKNLETEYVTKVYEQIADHFDETRRSKWTVVNKFLDGLPEYSLVLDAGCGNGKYLIREDTLCKIGCDLSENLVSIAHQKKCTVMRGDALALPIKSKSVDAVISIAVIHHFSTKQRRKQALLEIERVLRVGGQAIVTVWSMEQQGADDHQESAYAKMRKSKLDSEESALEKGVSKLEVHDGRNFKQQDMLVPWNDVNSSRQFLRYYHLFVAGELAELVAELSSCRLISNEYEEGNWAVVFEKVL</sequence>
<feature type="domain" description="Fe2OG dioxygenase" evidence="16">
    <location>
        <begin position="195"/>
        <end position="300"/>
    </location>
</feature>
<keyword evidence="6" id="KW-0862">Zinc</keyword>
<dbReference type="InterPro" id="IPR027450">
    <property type="entry name" value="AlkB-like"/>
</dbReference>
<evidence type="ECO:0000256" key="13">
    <source>
        <dbReference type="ARBA" id="ARBA00049802"/>
    </source>
</evidence>
<dbReference type="AlphaFoldDB" id="A0A915CZR0"/>
<dbReference type="Gene3D" id="3.40.50.150">
    <property type="entry name" value="Vaccinia Virus protein VP39"/>
    <property type="match status" value="1"/>
</dbReference>
<comment type="catalytic activity">
    <reaction evidence="10">
        <text>5-(carboxymethyl)uridine(34) in tRNA + S-adenosyl-L-methionine = 5-(2-methoxy-2-oxoethyl)uridine(34) in tRNA + S-adenosyl-L-homocysteine</text>
        <dbReference type="Rhea" id="RHEA:43208"/>
        <dbReference type="Rhea" id="RHEA-COMP:10407"/>
        <dbReference type="Rhea" id="RHEA-COMP:10408"/>
        <dbReference type="ChEBI" id="CHEBI:57856"/>
        <dbReference type="ChEBI" id="CHEBI:59789"/>
        <dbReference type="ChEBI" id="CHEBI:74851"/>
        <dbReference type="ChEBI" id="CHEBI:74882"/>
        <dbReference type="EC" id="2.1.1.229"/>
    </reaction>
</comment>
<evidence type="ECO:0000256" key="3">
    <source>
        <dbReference type="ARBA" id="ARBA00012808"/>
    </source>
</evidence>
<dbReference type="InterPro" id="IPR013216">
    <property type="entry name" value="Methyltransf_11"/>
</dbReference>
<dbReference type="Gene3D" id="3.30.70.330">
    <property type="match status" value="1"/>
</dbReference>